<evidence type="ECO:0000256" key="1">
    <source>
        <dbReference type="ARBA" id="ARBA00004496"/>
    </source>
</evidence>
<dbReference type="GO" id="GO:0046872">
    <property type="term" value="F:metal ion binding"/>
    <property type="evidence" value="ECO:0007669"/>
    <property type="project" value="UniProtKB-KW"/>
</dbReference>
<dbReference type="STRING" id="37659.GCA_000703125_00562"/>
<evidence type="ECO:0000313" key="7">
    <source>
        <dbReference type="EMBL" id="PPK48350.1"/>
    </source>
</evidence>
<dbReference type="OrthoDB" id="9811244at2"/>
<keyword evidence="4" id="KW-0479">Metal-binding</keyword>
<evidence type="ECO:0000313" key="8">
    <source>
        <dbReference type="Proteomes" id="UP000239863"/>
    </source>
</evidence>
<dbReference type="CDD" id="cd10159">
    <property type="entry name" value="CsoR-like_DUF156_2"/>
    <property type="match status" value="1"/>
</dbReference>
<proteinExistence type="predicted"/>
<keyword evidence="7" id="KW-0238">DNA-binding</keyword>
<keyword evidence="3" id="KW-0963">Cytoplasm</keyword>
<name>A0A2S6FXL9_9CLOT</name>
<dbReference type="EMBL" id="PTIS01000008">
    <property type="protein sequence ID" value="PPK48350.1"/>
    <property type="molecule type" value="Genomic_DNA"/>
</dbReference>
<dbReference type="InterPro" id="IPR038390">
    <property type="entry name" value="Metal_Tscrpt_repr_sf"/>
</dbReference>
<sequence length="87" mass="9823">MKADKVKTTRLLKTARGQIDGILKMVEEDRYCIDISNQLMATQAILRNINKDVLKSHIGGCVKEAFEVGNEEEKIDEIMAIMDKLAK</sequence>
<dbReference type="PANTHER" id="PTHR33677:SF4">
    <property type="entry name" value="COPPER-SENSING TRANSCRIPTIONAL REPRESSOR CSOR"/>
    <property type="match status" value="1"/>
</dbReference>
<dbReference type="InterPro" id="IPR003735">
    <property type="entry name" value="Metal_Tscrpt_repr"/>
</dbReference>
<dbReference type="Proteomes" id="UP000239863">
    <property type="component" value="Unassembled WGS sequence"/>
</dbReference>
<dbReference type="GO" id="GO:0005737">
    <property type="term" value="C:cytoplasm"/>
    <property type="evidence" value="ECO:0007669"/>
    <property type="project" value="UniProtKB-SubCell"/>
</dbReference>
<dbReference type="AlphaFoldDB" id="A0A2S6FXL9"/>
<organism evidence="7 8">
    <name type="scientific">Clostridium algidicarnis DSM 15099</name>
    <dbReference type="NCBI Taxonomy" id="1121295"/>
    <lineage>
        <taxon>Bacteria</taxon>
        <taxon>Bacillati</taxon>
        <taxon>Bacillota</taxon>
        <taxon>Clostridia</taxon>
        <taxon>Eubacteriales</taxon>
        <taxon>Clostridiaceae</taxon>
        <taxon>Clostridium</taxon>
    </lineage>
</organism>
<gene>
    <name evidence="7" type="ORF">BD821_108111</name>
</gene>
<dbReference type="PANTHER" id="PTHR33677">
    <property type="entry name" value="TRANSCRIPTIONAL REPRESSOR FRMR-RELATED"/>
    <property type="match status" value="1"/>
</dbReference>
<accession>A0A2S6FXL9</accession>
<evidence type="ECO:0000256" key="3">
    <source>
        <dbReference type="ARBA" id="ARBA00022490"/>
    </source>
</evidence>
<evidence type="ECO:0000256" key="5">
    <source>
        <dbReference type="ARBA" id="ARBA00039938"/>
    </source>
</evidence>
<comment type="subunit">
    <text evidence="2">Homodimer.</text>
</comment>
<dbReference type="GO" id="GO:0003677">
    <property type="term" value="F:DNA binding"/>
    <property type="evidence" value="ECO:0007669"/>
    <property type="project" value="UniProtKB-KW"/>
</dbReference>
<evidence type="ECO:0000256" key="6">
    <source>
        <dbReference type="ARBA" id="ARBA00041544"/>
    </source>
</evidence>
<reference evidence="7 8" key="1">
    <citation type="submission" date="2018-02" db="EMBL/GenBank/DDBJ databases">
        <title>Genomic Encyclopedia of Archaeal and Bacterial Type Strains, Phase II (KMG-II): from individual species to whole genera.</title>
        <authorList>
            <person name="Goeker M."/>
        </authorList>
    </citation>
    <scope>NUCLEOTIDE SEQUENCE [LARGE SCALE GENOMIC DNA]</scope>
    <source>
        <strain evidence="7 8">DSM 15099</strain>
    </source>
</reference>
<dbReference type="Pfam" id="PF02583">
    <property type="entry name" value="Trns_repr_metal"/>
    <property type="match status" value="1"/>
</dbReference>
<protein>
    <recommendedName>
        <fullName evidence="5">Copper-sensing transcriptional repressor CsoR</fullName>
    </recommendedName>
    <alternativeName>
        <fullName evidence="6">Copper-sensitive operon repressor</fullName>
    </alternativeName>
</protein>
<dbReference type="Gene3D" id="1.20.58.1000">
    <property type="entry name" value="Metal-sensitive repressor, helix protomer"/>
    <property type="match status" value="1"/>
</dbReference>
<comment type="subcellular location">
    <subcellularLocation>
        <location evidence="1">Cytoplasm</location>
    </subcellularLocation>
</comment>
<comment type="caution">
    <text evidence="7">The sequence shown here is derived from an EMBL/GenBank/DDBJ whole genome shotgun (WGS) entry which is preliminary data.</text>
</comment>
<evidence type="ECO:0000256" key="4">
    <source>
        <dbReference type="ARBA" id="ARBA00022723"/>
    </source>
</evidence>
<evidence type="ECO:0000256" key="2">
    <source>
        <dbReference type="ARBA" id="ARBA00011738"/>
    </source>
</evidence>
<dbReference type="GO" id="GO:0045892">
    <property type="term" value="P:negative regulation of DNA-templated transcription"/>
    <property type="evidence" value="ECO:0007669"/>
    <property type="project" value="UniProtKB-ARBA"/>
</dbReference>
<dbReference type="RefSeq" id="WP_104409922.1">
    <property type="nucleotide sequence ID" value="NZ_PTIS01000008.1"/>
</dbReference>